<evidence type="ECO:0000256" key="1">
    <source>
        <dbReference type="ARBA" id="ARBA00005078"/>
    </source>
</evidence>
<comment type="catalytic activity">
    <reaction evidence="7">
        <text>thiamine + ATP = thiamine diphosphate + AMP + H(+)</text>
        <dbReference type="Rhea" id="RHEA:11576"/>
        <dbReference type="ChEBI" id="CHEBI:15378"/>
        <dbReference type="ChEBI" id="CHEBI:18385"/>
        <dbReference type="ChEBI" id="CHEBI:30616"/>
        <dbReference type="ChEBI" id="CHEBI:58937"/>
        <dbReference type="ChEBI" id="CHEBI:456215"/>
    </reaction>
</comment>
<evidence type="ECO:0000259" key="8">
    <source>
        <dbReference type="SMART" id="SM00983"/>
    </source>
</evidence>
<proteinExistence type="inferred from homology"/>
<dbReference type="GO" id="GO:0030975">
    <property type="term" value="F:thiamine binding"/>
    <property type="evidence" value="ECO:0007669"/>
    <property type="project" value="UniProtKB-UniRule"/>
</dbReference>
<dbReference type="InterPro" id="IPR007373">
    <property type="entry name" value="Thiamin_PyroPKinase_B1-bd"/>
</dbReference>
<dbReference type="SMART" id="SM00983">
    <property type="entry name" value="TPK_B1_binding"/>
    <property type="match status" value="1"/>
</dbReference>
<dbReference type="InterPro" id="IPR006282">
    <property type="entry name" value="Thi_PPkinase"/>
</dbReference>
<keyword evidence="3 7" id="KW-0808">Transferase</keyword>
<dbReference type="GO" id="GO:0006772">
    <property type="term" value="P:thiamine metabolic process"/>
    <property type="evidence" value="ECO:0007669"/>
    <property type="project" value="InterPro"/>
</dbReference>
<dbReference type="InterPro" id="IPR007371">
    <property type="entry name" value="TPK_catalytic"/>
</dbReference>
<evidence type="ECO:0000256" key="5">
    <source>
        <dbReference type="ARBA" id="ARBA00022777"/>
    </source>
</evidence>
<dbReference type="CDD" id="cd07995">
    <property type="entry name" value="TPK"/>
    <property type="match status" value="1"/>
</dbReference>
<dbReference type="PIRSF" id="PIRSF031057">
    <property type="entry name" value="Thiamin_pyrophosphokinase"/>
    <property type="match status" value="1"/>
</dbReference>
<evidence type="ECO:0000256" key="3">
    <source>
        <dbReference type="ARBA" id="ARBA00022679"/>
    </source>
</evidence>
<dbReference type="Pfam" id="PF04263">
    <property type="entry name" value="TPK_catalytic"/>
    <property type="match status" value="1"/>
</dbReference>
<dbReference type="Proteomes" id="UP000275385">
    <property type="component" value="Unassembled WGS sequence"/>
</dbReference>
<evidence type="ECO:0000313" key="9">
    <source>
        <dbReference type="EMBL" id="RKU39909.1"/>
    </source>
</evidence>
<dbReference type="GO" id="GO:0009229">
    <property type="term" value="P:thiamine diphosphate biosynthetic process"/>
    <property type="evidence" value="ECO:0007669"/>
    <property type="project" value="UniProtKB-UniRule"/>
</dbReference>
<evidence type="ECO:0000256" key="2">
    <source>
        <dbReference type="ARBA" id="ARBA00006785"/>
    </source>
</evidence>
<dbReference type="InterPro" id="IPR016966">
    <property type="entry name" value="Thiamin_pyrophosphokinase_euk"/>
</dbReference>
<dbReference type="AlphaFoldDB" id="A0A420XWH3"/>
<dbReference type="PANTHER" id="PTHR13622:SF8">
    <property type="entry name" value="THIAMIN PYROPHOSPHOKINASE 1"/>
    <property type="match status" value="1"/>
</dbReference>
<evidence type="ECO:0000256" key="7">
    <source>
        <dbReference type="PIRNR" id="PIRNR031057"/>
    </source>
</evidence>
<dbReference type="Gene3D" id="2.60.120.320">
    <property type="entry name" value="Thiamin pyrophosphokinase, thiamin-binding domain"/>
    <property type="match status" value="1"/>
</dbReference>
<keyword evidence="10" id="KW-1185">Reference proteome</keyword>
<feature type="domain" description="Thiamin pyrophosphokinase thiamin-binding" evidence="8">
    <location>
        <begin position="181"/>
        <end position="254"/>
    </location>
</feature>
<dbReference type="GO" id="GO:0005524">
    <property type="term" value="F:ATP binding"/>
    <property type="evidence" value="ECO:0007669"/>
    <property type="project" value="UniProtKB-UniRule"/>
</dbReference>
<name>A0A420XWH3_9PEZI</name>
<dbReference type="NCBIfam" id="TIGR01378">
    <property type="entry name" value="thi_PPkinase"/>
    <property type="match status" value="1"/>
</dbReference>
<dbReference type="GO" id="GO:0016301">
    <property type="term" value="F:kinase activity"/>
    <property type="evidence" value="ECO:0007669"/>
    <property type="project" value="UniProtKB-UniRule"/>
</dbReference>
<dbReference type="PANTHER" id="PTHR13622">
    <property type="entry name" value="THIAMIN PYROPHOSPHOKINASE"/>
    <property type="match status" value="1"/>
</dbReference>
<protein>
    <recommendedName>
        <fullName evidence="7">Thiamine pyrophosphokinase</fullName>
        <ecNumber evidence="7">2.7.6.2</ecNumber>
    </recommendedName>
</protein>
<sequence>MEWNPGWLFGGPGRDHLSARGGNTFDLILLNVPVFDYAIPEPLPNLWPRAVKTVAADGAANQLYKHITTGTAEADKYASLDVIIGDLDSLHEKARTYFETRSTKVIQDHDQYSTDFGKAINYLRDTSEPRDIVVMGGLGGRVDQGLSQLHHLYYFQQGPEYGLGKLYLVSEQNITFLLKSGTHRIKVRGYQYEDCEVFAKYVGILPVREPSVITTKGLEWDVTDWETEMGGMVSTSNHVLPETEVVEVSTTKDVLFTIALDIDKLTGTGL</sequence>
<accession>A0A420XWH3</accession>
<dbReference type="Gene3D" id="3.40.50.10240">
    <property type="entry name" value="Thiamin pyrophosphokinase, catalytic domain"/>
    <property type="match status" value="1"/>
</dbReference>
<keyword evidence="5 7" id="KW-0418">Kinase</keyword>
<dbReference type="OrthoDB" id="25149at2759"/>
<dbReference type="InterPro" id="IPR036759">
    <property type="entry name" value="TPK_catalytic_sf"/>
</dbReference>
<keyword evidence="4 7" id="KW-0547">Nucleotide-binding</keyword>
<dbReference type="InterPro" id="IPR036371">
    <property type="entry name" value="TPK_B1-bd_sf"/>
</dbReference>
<evidence type="ECO:0000256" key="4">
    <source>
        <dbReference type="ARBA" id="ARBA00022741"/>
    </source>
</evidence>
<dbReference type="STRING" id="177199.A0A420XWH3"/>
<dbReference type="UniPathway" id="UPA00060">
    <property type="reaction ID" value="UER00597"/>
</dbReference>
<comment type="pathway">
    <text evidence="1 7">Cofactor biosynthesis; thiamine diphosphate biosynthesis; thiamine diphosphate from thiamine: step 1/1.</text>
</comment>
<dbReference type="EMBL" id="QVQW01000133">
    <property type="protein sequence ID" value="RKU39909.1"/>
    <property type="molecule type" value="Genomic_DNA"/>
</dbReference>
<keyword evidence="6 7" id="KW-0067">ATP-binding</keyword>
<comment type="similarity">
    <text evidence="2 7">Belongs to the thiamine pyrophosphokinase family.</text>
</comment>
<dbReference type="GO" id="GO:0004788">
    <property type="term" value="F:thiamine diphosphokinase activity"/>
    <property type="evidence" value="ECO:0007669"/>
    <property type="project" value="UniProtKB-UniRule"/>
</dbReference>
<reference evidence="9 10" key="1">
    <citation type="submission" date="2018-08" db="EMBL/GenBank/DDBJ databases">
        <title>Draft genome of the lignicolous fungus Coniochaeta pulveracea.</title>
        <authorList>
            <person name="Borstlap C.J."/>
            <person name="De Witt R.N."/>
            <person name="Botha A."/>
            <person name="Volschenk H."/>
        </authorList>
    </citation>
    <scope>NUCLEOTIDE SEQUENCE [LARGE SCALE GENOMIC DNA]</scope>
    <source>
        <strain evidence="9 10">CAB683</strain>
    </source>
</reference>
<dbReference type="EC" id="2.7.6.2" evidence="7"/>
<comment type="caution">
    <text evidence="9">The sequence shown here is derived from an EMBL/GenBank/DDBJ whole genome shotgun (WGS) entry which is preliminary data.</text>
</comment>
<evidence type="ECO:0000313" key="10">
    <source>
        <dbReference type="Proteomes" id="UP000275385"/>
    </source>
</evidence>
<organism evidence="9 10">
    <name type="scientific">Coniochaeta pulveracea</name>
    <dbReference type="NCBI Taxonomy" id="177199"/>
    <lineage>
        <taxon>Eukaryota</taxon>
        <taxon>Fungi</taxon>
        <taxon>Dikarya</taxon>
        <taxon>Ascomycota</taxon>
        <taxon>Pezizomycotina</taxon>
        <taxon>Sordariomycetes</taxon>
        <taxon>Sordariomycetidae</taxon>
        <taxon>Coniochaetales</taxon>
        <taxon>Coniochaetaceae</taxon>
        <taxon>Coniochaeta</taxon>
    </lineage>
</organism>
<gene>
    <name evidence="9" type="ORF">DL546_001584</name>
</gene>
<dbReference type="SUPFAM" id="SSF63999">
    <property type="entry name" value="Thiamin pyrophosphokinase, catalytic domain"/>
    <property type="match status" value="1"/>
</dbReference>
<dbReference type="SUPFAM" id="SSF63862">
    <property type="entry name" value="Thiamin pyrophosphokinase, substrate-binding domain"/>
    <property type="match status" value="1"/>
</dbReference>
<dbReference type="Pfam" id="PF04265">
    <property type="entry name" value="TPK_B1_binding"/>
    <property type="match status" value="1"/>
</dbReference>
<evidence type="ECO:0000256" key="6">
    <source>
        <dbReference type="ARBA" id="ARBA00022840"/>
    </source>
</evidence>